<organism evidence="2 3">
    <name type="scientific">Paenibacillus larvae subsp. larvae</name>
    <dbReference type="NCBI Taxonomy" id="147375"/>
    <lineage>
        <taxon>Bacteria</taxon>
        <taxon>Bacillati</taxon>
        <taxon>Bacillota</taxon>
        <taxon>Bacilli</taxon>
        <taxon>Bacillales</taxon>
        <taxon>Paenibacillaceae</taxon>
        <taxon>Paenibacillus</taxon>
    </lineage>
</organism>
<keyword evidence="1" id="KW-0175">Coiled coil</keyword>
<gene>
    <name evidence="2" type="ORF">ERICV_05033</name>
</gene>
<reference evidence="2 3" key="1">
    <citation type="journal article" date="2020" name="Int. J. Med. Microbiol.">
        <title>Discovery of Paenibacillus larvae ERIC V: Phenotypic and genomic comparison to genotypes ERIC I-IV reveal different inventories of virulence factors which correlate with epidemiological prevalences of American Foulbrood.</title>
        <authorList>
            <person name="Beims H."/>
            <person name="Bunk B."/>
            <person name="Erler S."/>
            <person name="Mohr K.I."/>
            <person name="Sproer C."/>
            <person name="Pradella S."/>
            <person name="Gunther G."/>
            <person name="Rohde M."/>
            <person name="von der Ohe W."/>
            <person name="Steinert M."/>
        </authorList>
    </citation>
    <scope>NUCLEOTIDE SEQUENCE [LARGE SCALE GENOMIC DNA]</scope>
    <source>
        <strain evidence="2">Eric_V</strain>
        <plasmid evidence="2">unnamed1</plasmid>
    </source>
</reference>
<geneLocation type="plasmid" evidence="2 3">
    <name>unnamed1</name>
</geneLocation>
<dbReference type="RefSeq" id="WP_172423961.1">
    <property type="nucleotide sequence ID" value="NZ_CP019718.1"/>
</dbReference>
<proteinExistence type="predicted"/>
<evidence type="ECO:0000256" key="1">
    <source>
        <dbReference type="SAM" id="Coils"/>
    </source>
</evidence>
<accession>A0A6C0QZP6</accession>
<name>A0A6C0QZP6_9BACL</name>
<sequence length="1630" mass="183433">MALESYESWKKRNPNGTKADFDFLAGNNVTKRAANMYRAAGELQNYAGKIGYGLETPEKFQNALYQDYYVKGIPAEEGVALYKKYYEDDGNKDFYNQFNKQAAQKFADERLRLGKQGIEYKTPKTREELYENFKRSGVKEDLRNFDMYQYGKDLYNAGKITYDQFRNQDYNKDIGQWDDATKMKYFRTPDSTMEYMAGSNLAKEELSKEVVDNLYKAKVINDKQYEEFKKIADANTPNWIQKAFGLSGDTGVLDGLITLVNRIGKAVYTAPKDKYLDNVDDSFLDIIGNSFAALGGKYDNISADDVYLKNLAQGSNRALEEFEKDYKYDPEKELWYTEYSSPVQNGNEDIRLSQRETKRRYFKTKEEALKEHAKKYERSEELSNFIPDILGAGLTGGGNLAAKAGMEGLGKTLKIGGRVVGENALLPASLAVEGSLKGIGAAGKASMEALDKANPALAAKIRDNKFIESILPANLSRHGIDESGLTYLGKDMDDVVREAGQGAGGLRKELDMRNKEALEALAEESGLTDKALKKEAGSRIGSKEFEALKAEKNDQLIRDIESQQVTKSRYGQKHDIDEVLAKQAELETKRIADKTELEAKLAKQLDDYKQAYNADLSHLKADHIPKQAFEAMRKDIQALKERNIEVLRKYGLDDQANILERAAASGTKLPADIKKMLDDDIMGTINAAKRTVVQNEKAARQAIKETYDQLRKIDFDKSYKVSTALLQKAEKVGSERAAALAKTATDKAEKTTQANIRAGMIAEKQGKLLSDLAKQEGVGFEPFTGYFPHLNKPQTKTSIKASKDEIKNSSVGYSALERKDPRSFHQKELADAGKLEGNALKAYNKAFGGLAHDIPLAKFHNQTIFENTTGKNFFISKNRAKAGGKFSEKGAKEYNLVNAGAFSMKDFEGAGSQRLRDFVKKETGMELEAYLKKNKIKIKDLGKMEKHQLAKLDVMQGYTTPQFYNQAEKLKHQQMGKWEKMFLKNPVGRTLTVISNLFKGTAVATVSGSTRDLVGGVMLNKLVGGMTNKDLLKYHLDAAESMMKNLEGKNAFNKVRMMQEVGLDHMDETYKAFITRMQGSQSFDTLSELSNSTFQKKGKIEKVGDAMLGGRGKNTYSPYAMLLNSKRAGDDVARFALFQFNVDKLTKGKDFRSLPFKEQESIYNKAAIEVKKVHRPYGELPGFEKVLSKIIPFYDWGRMHTPNMIKGLATNTHTAANIAKVQGRSLHYSGVQDDDSIRGEGRLFSTFGVGAGTFNFQLPLDPFDQPSFKGVTGLAKTASKMVSGKKVNLDSKEMREMVNSAGNPFAKVLYTALTGRDAFTSKEMKHKPVGLLAQVLPPLSRFYQEGKKGSGIFPMMMAASGMDFQNLAKTLNDDSERALKKLYKENERTDKMIKMAEELSGVKLDPKMWTDQKLQERKRNYEATKKEWSEKGFGDYFEEIEKWLKDHPEESKYAGLFVDPPMFPAYAKNPASVKSYEDRVKGHEWSKGAIKEAEALDKANTSAYDEINKLYNGSTVLEDILSGSKPEGSSYGEMKKNKWAKNKEEIDKLYEIVQANKNKKSALYDQKKSYERLNRKNYENYMHSRGKTPKPLSAKGKQYLYGKPKEDYRTQKEQIMDVLGPEYFDLLFRK</sequence>
<feature type="coiled-coil region" evidence="1">
    <location>
        <begin position="1372"/>
        <end position="1431"/>
    </location>
</feature>
<keyword evidence="2" id="KW-0614">Plasmid</keyword>
<feature type="coiled-coil region" evidence="1">
    <location>
        <begin position="594"/>
        <end position="649"/>
    </location>
</feature>
<evidence type="ECO:0000313" key="3">
    <source>
        <dbReference type="Proteomes" id="UP000464330"/>
    </source>
</evidence>
<protein>
    <submittedName>
        <fullName evidence="2">Uncharacterized protein</fullName>
    </submittedName>
</protein>
<dbReference type="EMBL" id="CP019718">
    <property type="protein sequence ID" value="QHZ54017.1"/>
    <property type="molecule type" value="Genomic_DNA"/>
</dbReference>
<evidence type="ECO:0000313" key="2">
    <source>
        <dbReference type="EMBL" id="QHZ54017.1"/>
    </source>
</evidence>
<dbReference type="Proteomes" id="UP000464330">
    <property type="component" value="Plasmid unnamed1"/>
</dbReference>